<evidence type="ECO:0000313" key="1">
    <source>
        <dbReference type="EMBL" id="MBP1875458.1"/>
    </source>
</evidence>
<proteinExistence type="predicted"/>
<dbReference type="EMBL" id="JAGGJR010000011">
    <property type="protein sequence ID" value="MBP1875458.1"/>
    <property type="molecule type" value="Genomic_DNA"/>
</dbReference>
<reference evidence="1" key="1">
    <citation type="submission" date="2021-03" db="EMBL/GenBank/DDBJ databases">
        <title>Genomic Encyclopedia of Type Strains, Phase IV (KMG-IV): sequencing the most valuable type-strain genomes for metagenomic binning, comparative biology and taxonomic classification.</title>
        <authorList>
            <person name="Goeker M."/>
        </authorList>
    </citation>
    <scope>NUCLEOTIDE SEQUENCE</scope>
    <source>
        <strain evidence="1">DSM 18131</strain>
    </source>
</reference>
<protein>
    <submittedName>
        <fullName evidence="1">Transposase</fullName>
    </submittedName>
</protein>
<organism evidence="1 2">
    <name type="scientific">Ensifer adhaerens</name>
    <name type="common">Sinorhizobium morelense</name>
    <dbReference type="NCBI Taxonomy" id="106592"/>
    <lineage>
        <taxon>Bacteria</taxon>
        <taxon>Pseudomonadati</taxon>
        <taxon>Pseudomonadota</taxon>
        <taxon>Alphaproteobacteria</taxon>
        <taxon>Hyphomicrobiales</taxon>
        <taxon>Rhizobiaceae</taxon>
        <taxon>Sinorhizobium/Ensifer group</taxon>
        <taxon>Ensifer</taxon>
    </lineage>
</organism>
<keyword evidence="2" id="KW-1185">Reference proteome</keyword>
<name>A0ACC5T2W1_ENSAD</name>
<gene>
    <name evidence="1" type="ORF">J2Z19_005194</name>
</gene>
<dbReference type="Proteomes" id="UP000823773">
    <property type="component" value="Unassembled WGS sequence"/>
</dbReference>
<comment type="caution">
    <text evidence="1">The sequence shown here is derived from an EMBL/GenBank/DDBJ whole genome shotgun (WGS) entry which is preliminary data.</text>
</comment>
<accession>A0ACC5T2W1</accession>
<sequence>MTDKICSREMPCEYRACDIYRSPFGQRVTAWLQRQRQPVDMRHGFDGLSAEVVNTLNADPYSGHLFLFRGKRGGYLEALYWDGTGMCHFAEQLKHGRFIWPSIIDGVPQMSAAQLALLVEGMDWRRTRMPDTLPKPATA</sequence>
<evidence type="ECO:0000313" key="2">
    <source>
        <dbReference type="Proteomes" id="UP000823773"/>
    </source>
</evidence>